<reference evidence="1 2" key="1">
    <citation type="submission" date="2009-07" db="EMBL/GenBank/DDBJ databases">
        <authorList>
            <person name="Madupu R."/>
            <person name="Sebastian Y."/>
            <person name="Durkin A.S."/>
            <person name="Torralba M."/>
            <person name="Methe B."/>
            <person name="Sutton G.G."/>
            <person name="Strausberg R.L."/>
            <person name="Nelson K.E."/>
        </authorList>
    </citation>
    <scope>NUCLEOTIDE SEQUENCE [LARGE SCALE GENOMIC DNA]</scope>
    <source>
        <strain evidence="1 2">RM3268</strain>
    </source>
</reference>
<protein>
    <submittedName>
        <fullName evidence="1">Uncharacterized protein</fullName>
    </submittedName>
</protein>
<dbReference type="EMBL" id="ACYG01000024">
    <property type="protein sequence ID" value="EEV17749.1"/>
    <property type="molecule type" value="Genomic_DNA"/>
</dbReference>
<name>C8PHY5_9BACT</name>
<evidence type="ECO:0000313" key="2">
    <source>
        <dbReference type="Proteomes" id="UP000005709"/>
    </source>
</evidence>
<dbReference type="AlphaFoldDB" id="C8PHY5"/>
<accession>C8PHY5</accession>
<comment type="caution">
    <text evidence="1">The sequence shown here is derived from an EMBL/GenBank/DDBJ whole genome shotgun (WGS) entry which is preliminary data.</text>
</comment>
<gene>
    <name evidence="1" type="ORF">CAMGR0001_0581</name>
</gene>
<evidence type="ECO:0000313" key="1">
    <source>
        <dbReference type="EMBL" id="EEV17749.1"/>
    </source>
</evidence>
<sequence>MCIVTKFKPRAIVFEKQASVSAAYSAFKNGMKFTARRANLAAICKFKRRNLNHLPCAARG</sequence>
<organism evidence="1 2">
    <name type="scientific">Campylobacter gracilis RM3268</name>
    <dbReference type="NCBI Taxonomy" id="553220"/>
    <lineage>
        <taxon>Bacteria</taxon>
        <taxon>Pseudomonadati</taxon>
        <taxon>Campylobacterota</taxon>
        <taxon>Epsilonproteobacteria</taxon>
        <taxon>Campylobacterales</taxon>
        <taxon>Campylobacteraceae</taxon>
        <taxon>Campylobacter</taxon>
    </lineage>
</organism>
<dbReference type="Proteomes" id="UP000005709">
    <property type="component" value="Unassembled WGS sequence"/>
</dbReference>
<keyword evidence="2" id="KW-1185">Reference proteome</keyword>
<proteinExistence type="predicted"/>